<evidence type="ECO:0000259" key="1">
    <source>
        <dbReference type="PROSITE" id="PS50994"/>
    </source>
</evidence>
<evidence type="ECO:0000313" key="2">
    <source>
        <dbReference type="EMBL" id="MED4129954.1"/>
    </source>
</evidence>
<name>A0ABU6NQF6_9BACI</name>
<dbReference type="PANTHER" id="PTHR35004">
    <property type="entry name" value="TRANSPOSASE RV3428C-RELATED"/>
    <property type="match status" value="1"/>
</dbReference>
<dbReference type="Proteomes" id="UP001341820">
    <property type="component" value="Unassembled WGS sequence"/>
</dbReference>
<dbReference type="NCBIfam" id="NF033546">
    <property type="entry name" value="transpos_IS21"/>
    <property type="match status" value="1"/>
</dbReference>
<gene>
    <name evidence="2" type="primary">istA</name>
    <name evidence="2" type="ORF">P5F74_17625</name>
</gene>
<dbReference type="InterPro" id="IPR001584">
    <property type="entry name" value="Integrase_cat-core"/>
</dbReference>
<dbReference type="PANTHER" id="PTHR35004:SF7">
    <property type="entry name" value="INTEGRASE PROTEIN"/>
    <property type="match status" value="1"/>
</dbReference>
<dbReference type="PROSITE" id="PS50994">
    <property type="entry name" value="INTEGRASE"/>
    <property type="match status" value="1"/>
</dbReference>
<dbReference type="InterPro" id="IPR012337">
    <property type="entry name" value="RNaseH-like_sf"/>
</dbReference>
<feature type="domain" description="Integrase catalytic" evidence="1">
    <location>
        <begin position="121"/>
        <end position="311"/>
    </location>
</feature>
<dbReference type="Pfam" id="PF00665">
    <property type="entry name" value="rve"/>
    <property type="match status" value="1"/>
</dbReference>
<organism evidence="2 3">
    <name type="scientific">Shouchella miscanthi</name>
    <dbReference type="NCBI Taxonomy" id="2598861"/>
    <lineage>
        <taxon>Bacteria</taxon>
        <taxon>Bacillati</taxon>
        <taxon>Bacillota</taxon>
        <taxon>Bacilli</taxon>
        <taxon>Bacillales</taxon>
        <taxon>Bacillaceae</taxon>
        <taxon>Shouchella</taxon>
    </lineage>
</organism>
<keyword evidence="3" id="KW-1185">Reference proteome</keyword>
<evidence type="ECO:0000313" key="3">
    <source>
        <dbReference type="Proteomes" id="UP001341820"/>
    </source>
</evidence>
<sequence length="474" mass="56005">MLAMPEVHCIKFLRNHKSYSINRIAKDLKVNWRTAKKYADEAQLPEESPKGKKGMMYGSKWGEMVLDWLHEDALLKKKLRRTNKKMYETLVAYGFTGSYRTVSQFIREWSLSQEDDRRFERLEHPPGEAQVDFGTMEVVKNSDIVDVSCLVLSLPYSNRTFAVALPSENQECFFSGLQMIFQQMGGVPQSIRIDNLSAAVVQTRSSNQETIYTDAFLQFQSHYGFQVQSCNPYSGHEKGNVENKVGYVRYNFLVPSPVMHQFEDLNKQLEAFLRDDSDRVHYVKNVRIFDLYKEEESHLLVLPEENYPVFKEKLVKVNRYGEIEIDKVKVLVPLGARLGQVRVILYWDRMKVLSDQGEILYEEQRPYMMTRRALPWKTILDGWHKKPRSFGHSRYTNYVPGRLRQYLQIENLTMRRQRIQWVLSLLPRYSIQEIDQQLYELLSDKSDLEESHPYDVDWSKYDQLNRPWKQEEVT</sequence>
<accession>A0ABU6NQF6</accession>
<comment type="caution">
    <text evidence="2">The sequence shown here is derived from an EMBL/GenBank/DDBJ whole genome shotgun (WGS) entry which is preliminary data.</text>
</comment>
<dbReference type="Gene3D" id="3.30.420.10">
    <property type="entry name" value="Ribonuclease H-like superfamily/Ribonuclease H"/>
    <property type="match status" value="1"/>
</dbReference>
<reference evidence="2 3" key="1">
    <citation type="submission" date="2023-03" db="EMBL/GenBank/DDBJ databases">
        <title>Bacillus Genome Sequencing.</title>
        <authorList>
            <person name="Dunlap C."/>
        </authorList>
    </citation>
    <scope>NUCLEOTIDE SEQUENCE [LARGE SCALE GENOMIC DNA]</scope>
    <source>
        <strain evidence="2 3">B-4107</strain>
    </source>
</reference>
<dbReference type="EMBL" id="JAROAS010000045">
    <property type="protein sequence ID" value="MED4129954.1"/>
    <property type="molecule type" value="Genomic_DNA"/>
</dbReference>
<dbReference type="RefSeq" id="WP_328238583.1">
    <property type="nucleotide sequence ID" value="NZ_JAROAS010000045.1"/>
</dbReference>
<protein>
    <submittedName>
        <fullName evidence="2">IS21 family transposase</fullName>
    </submittedName>
</protein>
<dbReference type="SUPFAM" id="SSF53098">
    <property type="entry name" value="Ribonuclease H-like"/>
    <property type="match status" value="1"/>
</dbReference>
<proteinExistence type="predicted"/>
<dbReference type="InterPro" id="IPR036397">
    <property type="entry name" value="RNaseH_sf"/>
</dbReference>